<name>A8RBI6_9FIRM</name>
<proteinExistence type="predicted"/>
<feature type="transmembrane region" description="Helical" evidence="1">
    <location>
        <begin position="29"/>
        <end position="47"/>
    </location>
</feature>
<evidence type="ECO:0000313" key="2">
    <source>
        <dbReference type="EMBL" id="EDP11179.1"/>
    </source>
</evidence>
<evidence type="ECO:0000313" key="3">
    <source>
        <dbReference type="Proteomes" id="UP000004090"/>
    </source>
</evidence>
<keyword evidence="1" id="KW-1133">Transmembrane helix</keyword>
<dbReference type="AlphaFoldDB" id="A8RBI6"/>
<keyword evidence="1" id="KW-0472">Membrane</keyword>
<sequence>MEWKDYGIALILTLFFLVLLYFWQVSLSYVLFWYIYLSVFVAIELYAGNRRFKSLQ</sequence>
<gene>
    <name evidence="2" type="ORF">EUBDOL_01099</name>
</gene>
<dbReference type="STRING" id="428127.EUBDOL_01099"/>
<reference evidence="2 3" key="2">
    <citation type="submission" date="2007-09" db="EMBL/GenBank/DDBJ databases">
        <authorList>
            <person name="Fulton L."/>
            <person name="Clifton S."/>
            <person name="Fulton B."/>
            <person name="Xu J."/>
            <person name="Minx P."/>
            <person name="Pepin K.H."/>
            <person name="Johnson M."/>
            <person name="Thiruvilangam P."/>
            <person name="Bhonagiri V."/>
            <person name="Nash W.E."/>
            <person name="Mardis E.R."/>
            <person name="Wilson R.K."/>
        </authorList>
    </citation>
    <scope>NUCLEOTIDE SEQUENCE [LARGE SCALE GENOMIC DNA]</scope>
    <source>
        <strain evidence="2 3">DSM 3991</strain>
    </source>
</reference>
<dbReference type="EMBL" id="ABAW02000019">
    <property type="protein sequence ID" value="EDP11179.1"/>
    <property type="molecule type" value="Genomic_DNA"/>
</dbReference>
<feature type="transmembrane region" description="Helical" evidence="1">
    <location>
        <begin position="7"/>
        <end position="23"/>
    </location>
</feature>
<dbReference type="Proteomes" id="UP000004090">
    <property type="component" value="Unassembled WGS sequence"/>
</dbReference>
<organism evidence="2 3">
    <name type="scientific">Amedibacillus dolichus DSM 3991</name>
    <dbReference type="NCBI Taxonomy" id="428127"/>
    <lineage>
        <taxon>Bacteria</taxon>
        <taxon>Bacillati</taxon>
        <taxon>Bacillota</taxon>
        <taxon>Erysipelotrichia</taxon>
        <taxon>Erysipelotrichales</taxon>
        <taxon>Erysipelotrichaceae</taxon>
        <taxon>Amedibacillus</taxon>
    </lineage>
</organism>
<dbReference type="HOGENOM" id="CLU_3007501_0_0_9"/>
<protein>
    <submittedName>
        <fullName evidence="2">Uncharacterized protein</fullName>
    </submittedName>
</protein>
<accession>A8RBI6</accession>
<reference evidence="2 3" key="1">
    <citation type="submission" date="2007-09" db="EMBL/GenBank/DDBJ databases">
        <title>Draft genome sequence of Eubacterium dolichum (DSM 3991).</title>
        <authorList>
            <person name="Sudarsanam P."/>
            <person name="Ley R."/>
            <person name="Guruge J."/>
            <person name="Turnbaugh P.J."/>
            <person name="Mahowald M."/>
            <person name="Liep D."/>
            <person name="Gordon J."/>
        </authorList>
    </citation>
    <scope>NUCLEOTIDE SEQUENCE [LARGE SCALE GENOMIC DNA]</scope>
    <source>
        <strain evidence="2 3">DSM 3991</strain>
    </source>
</reference>
<evidence type="ECO:0000256" key="1">
    <source>
        <dbReference type="SAM" id="Phobius"/>
    </source>
</evidence>
<keyword evidence="1" id="KW-0812">Transmembrane</keyword>
<comment type="caution">
    <text evidence="2">The sequence shown here is derived from an EMBL/GenBank/DDBJ whole genome shotgun (WGS) entry which is preliminary data.</text>
</comment>